<dbReference type="AlphaFoldDB" id="A0A0D2Q5B9"/>
<organism evidence="1 2">
    <name type="scientific">Hypholoma sublateritium (strain FD-334 SS-4)</name>
    <dbReference type="NCBI Taxonomy" id="945553"/>
    <lineage>
        <taxon>Eukaryota</taxon>
        <taxon>Fungi</taxon>
        <taxon>Dikarya</taxon>
        <taxon>Basidiomycota</taxon>
        <taxon>Agaricomycotina</taxon>
        <taxon>Agaricomycetes</taxon>
        <taxon>Agaricomycetidae</taxon>
        <taxon>Agaricales</taxon>
        <taxon>Agaricineae</taxon>
        <taxon>Strophariaceae</taxon>
        <taxon>Hypholoma</taxon>
    </lineage>
</organism>
<dbReference type="Proteomes" id="UP000054270">
    <property type="component" value="Unassembled WGS sequence"/>
</dbReference>
<gene>
    <name evidence="1" type="ORF">HYPSUDRAFT_113225</name>
</gene>
<name>A0A0D2Q5B9_HYPSF</name>
<protein>
    <submittedName>
        <fullName evidence="1">Uncharacterized protein</fullName>
    </submittedName>
</protein>
<dbReference type="OrthoDB" id="3270336at2759"/>
<feature type="non-terminal residue" evidence="1">
    <location>
        <position position="283"/>
    </location>
</feature>
<evidence type="ECO:0000313" key="1">
    <source>
        <dbReference type="EMBL" id="KJA26725.1"/>
    </source>
</evidence>
<reference evidence="2" key="1">
    <citation type="submission" date="2014-04" db="EMBL/GenBank/DDBJ databases">
        <title>Evolutionary Origins and Diversification of the Mycorrhizal Mutualists.</title>
        <authorList>
            <consortium name="DOE Joint Genome Institute"/>
            <consortium name="Mycorrhizal Genomics Consortium"/>
            <person name="Kohler A."/>
            <person name="Kuo A."/>
            <person name="Nagy L.G."/>
            <person name="Floudas D."/>
            <person name="Copeland A."/>
            <person name="Barry K.W."/>
            <person name="Cichocki N."/>
            <person name="Veneault-Fourrey C."/>
            <person name="LaButti K."/>
            <person name="Lindquist E.A."/>
            <person name="Lipzen A."/>
            <person name="Lundell T."/>
            <person name="Morin E."/>
            <person name="Murat C."/>
            <person name="Riley R."/>
            <person name="Ohm R."/>
            <person name="Sun H."/>
            <person name="Tunlid A."/>
            <person name="Henrissat B."/>
            <person name="Grigoriev I.V."/>
            <person name="Hibbett D.S."/>
            <person name="Martin F."/>
        </authorList>
    </citation>
    <scope>NUCLEOTIDE SEQUENCE [LARGE SCALE GENOMIC DNA]</scope>
    <source>
        <strain evidence="2">FD-334 SS-4</strain>
    </source>
</reference>
<feature type="non-terminal residue" evidence="1">
    <location>
        <position position="1"/>
    </location>
</feature>
<proteinExistence type="predicted"/>
<keyword evidence="2" id="KW-1185">Reference proteome</keyword>
<evidence type="ECO:0000313" key="2">
    <source>
        <dbReference type="Proteomes" id="UP000054270"/>
    </source>
</evidence>
<dbReference type="EMBL" id="KN817526">
    <property type="protein sequence ID" value="KJA26725.1"/>
    <property type="molecule type" value="Genomic_DNA"/>
</dbReference>
<sequence>YSPNSLRTVEEPPAYVPTENPFVPPLCNAQSGFKRNAMQLDVTNYLSPRWWTRSWGWIAFMPHEPDYINPPFDPLFQTPRRPPYYDAPAIRPIYPSGFGYKKKHPHERAAMKSIYKARDWFSVWMGLLSFLIAMAETKEHELRDYPHLSKKGWADYLLEQGAERTWLESLINSTTTYPLDVSQKDRFLASWNSFLLSRKYLRQRIDQSETSLDKQKRLSRERRPPTKSAKVFYWTTDTTSDGYIRKQVSKKWREDTLGDYSTKQARYDSHFNEWDCSSQFGSD</sequence>
<accession>A0A0D2Q5B9</accession>
<dbReference type="STRING" id="945553.A0A0D2Q5B9"/>